<dbReference type="AlphaFoldDB" id="A0A0B2XFM5"/>
<dbReference type="GeneID" id="23633132"/>
<evidence type="ECO:0000256" key="1">
    <source>
        <dbReference type="SAM" id="MobiDB-lite"/>
    </source>
</evidence>
<protein>
    <submittedName>
        <fullName evidence="2">Uncharacterized protein</fullName>
    </submittedName>
</protein>
<sequence length="73" mass="7975">MADTAPTIPSLKISFITAQNKHPLPTPRTITDLAPQQRVEQPHSGAYSRRRPLQPQPNDATTLPTCTPSTSDL</sequence>
<dbReference type="HOGENOM" id="CLU_2705332_0_0_1"/>
<reference evidence="2 3" key="2">
    <citation type="journal article" date="2014" name="Proc. Natl. Acad. Sci. U.S.A.">
        <title>Trajectory and genomic determinants of fungal-pathogen speciation and host adaptation.</title>
        <authorList>
            <person name="Hu X."/>
            <person name="Xiao G."/>
            <person name="Zheng P."/>
            <person name="Shang Y."/>
            <person name="Su Y."/>
            <person name="Zhang X."/>
            <person name="Liu X."/>
            <person name="Zhan S."/>
            <person name="St Leger R.J."/>
            <person name="Wang C."/>
        </authorList>
    </citation>
    <scope>GENOME REANNOTATION</scope>
    <source>
        <strain evidence="3">ARSEF 23 / ATCC MYA-3075</strain>
    </source>
</reference>
<dbReference type="Proteomes" id="UP000002498">
    <property type="component" value="Unassembled WGS sequence"/>
</dbReference>
<proteinExistence type="predicted"/>
<dbReference type="RefSeq" id="XP_011410901.1">
    <property type="nucleotide sequence ID" value="XM_011412599.1"/>
</dbReference>
<feature type="region of interest" description="Disordered" evidence="1">
    <location>
        <begin position="19"/>
        <end position="73"/>
    </location>
</feature>
<reference evidence="2 3" key="1">
    <citation type="journal article" date="2011" name="PLoS Genet.">
        <title>Genome sequencing and comparative transcriptomics of the model entomopathogenic fungi Metarhizium anisopliae and M. acridum.</title>
        <authorList>
            <person name="Gao Q."/>
            <person name="Jin K."/>
            <person name="Ying S.H."/>
            <person name="Zhang Y."/>
            <person name="Xiao G."/>
            <person name="Shang Y."/>
            <person name="Duan Z."/>
            <person name="Hu X."/>
            <person name="Xie X.Q."/>
            <person name="Zhou G."/>
            <person name="Peng G."/>
            <person name="Luo Z."/>
            <person name="Huang W."/>
            <person name="Wang B."/>
            <person name="Fang W."/>
            <person name="Wang S."/>
            <person name="Zhong Y."/>
            <person name="Ma L.J."/>
            <person name="St Leger R.J."/>
            <person name="Zhao G.P."/>
            <person name="Pei Y."/>
            <person name="Feng M.G."/>
            <person name="Xia Y."/>
            <person name="Wang C."/>
        </authorList>
    </citation>
    <scope>NUCLEOTIDE SEQUENCE [LARGE SCALE GENOMIC DNA]</scope>
    <source>
        <strain evidence="3">ARSEF 23 / ATCC MYA-3075</strain>
    </source>
</reference>
<gene>
    <name evidence="2" type="ORF">MAA_11684</name>
</gene>
<accession>A0A0B2XFM5</accession>
<organism evidence="2 3">
    <name type="scientific">Metarhizium robertsii (strain ARSEF 23 / ATCC MYA-3075)</name>
    <name type="common">Metarhizium anisopliae (strain ARSEF 23)</name>
    <dbReference type="NCBI Taxonomy" id="655844"/>
    <lineage>
        <taxon>Eukaryota</taxon>
        <taxon>Fungi</taxon>
        <taxon>Dikarya</taxon>
        <taxon>Ascomycota</taxon>
        <taxon>Pezizomycotina</taxon>
        <taxon>Sordariomycetes</taxon>
        <taxon>Hypocreomycetidae</taxon>
        <taxon>Hypocreales</taxon>
        <taxon>Clavicipitaceae</taxon>
        <taxon>Metarhizium</taxon>
    </lineage>
</organism>
<dbReference type="KEGG" id="maj:MAA_11684"/>
<keyword evidence="3" id="KW-1185">Reference proteome</keyword>
<evidence type="ECO:0000313" key="3">
    <source>
        <dbReference type="Proteomes" id="UP000002498"/>
    </source>
</evidence>
<dbReference type="EMBL" id="ADNJ02000013">
    <property type="protein sequence ID" value="KHO10726.1"/>
    <property type="molecule type" value="Genomic_DNA"/>
</dbReference>
<comment type="caution">
    <text evidence="2">The sequence shown here is derived from an EMBL/GenBank/DDBJ whole genome shotgun (WGS) entry which is preliminary data.</text>
</comment>
<feature type="compositionally biased region" description="Polar residues" evidence="1">
    <location>
        <begin position="56"/>
        <end position="73"/>
    </location>
</feature>
<evidence type="ECO:0000313" key="2">
    <source>
        <dbReference type="EMBL" id="KHO10726.1"/>
    </source>
</evidence>
<name>A0A0B2XFM5_METRA</name>